<evidence type="ECO:0000313" key="3">
    <source>
        <dbReference type="Proteomes" id="UP000639772"/>
    </source>
</evidence>
<gene>
    <name evidence="2" type="ORF">HPP92_011427</name>
</gene>
<sequence length="62" mass="6780">MQGLEVEGNIAVGWPGNRKGPETGLEKEKEWGKVRQLFGSRRRRREVEVTDDGAKGIADGAG</sequence>
<dbReference type="AlphaFoldDB" id="A0A835R469"/>
<feature type="compositionally biased region" description="Basic and acidic residues" evidence="1">
    <location>
        <begin position="45"/>
        <end position="54"/>
    </location>
</feature>
<evidence type="ECO:0000256" key="1">
    <source>
        <dbReference type="SAM" id="MobiDB-lite"/>
    </source>
</evidence>
<accession>A0A835R469</accession>
<reference evidence="2 3" key="1">
    <citation type="journal article" date="2020" name="Nat. Food">
        <title>A phased Vanilla planifolia genome enables genetic improvement of flavour and production.</title>
        <authorList>
            <person name="Hasing T."/>
            <person name="Tang H."/>
            <person name="Brym M."/>
            <person name="Khazi F."/>
            <person name="Huang T."/>
            <person name="Chambers A.H."/>
        </authorList>
    </citation>
    <scope>NUCLEOTIDE SEQUENCE [LARGE SCALE GENOMIC DNA]</scope>
    <source>
        <tissue evidence="2">Leaf</tissue>
    </source>
</reference>
<feature type="region of interest" description="Disordered" evidence="1">
    <location>
        <begin position="42"/>
        <end position="62"/>
    </location>
</feature>
<protein>
    <submittedName>
        <fullName evidence="2">Uncharacterized protein</fullName>
    </submittedName>
</protein>
<dbReference type="EMBL" id="JADCNM010000005">
    <property type="protein sequence ID" value="KAG0483343.1"/>
    <property type="molecule type" value="Genomic_DNA"/>
</dbReference>
<feature type="region of interest" description="Disordered" evidence="1">
    <location>
        <begin position="1"/>
        <end position="26"/>
    </location>
</feature>
<evidence type="ECO:0000313" key="2">
    <source>
        <dbReference type="EMBL" id="KAG0483343.1"/>
    </source>
</evidence>
<organism evidence="2 3">
    <name type="scientific">Vanilla planifolia</name>
    <name type="common">Vanilla</name>
    <dbReference type="NCBI Taxonomy" id="51239"/>
    <lineage>
        <taxon>Eukaryota</taxon>
        <taxon>Viridiplantae</taxon>
        <taxon>Streptophyta</taxon>
        <taxon>Embryophyta</taxon>
        <taxon>Tracheophyta</taxon>
        <taxon>Spermatophyta</taxon>
        <taxon>Magnoliopsida</taxon>
        <taxon>Liliopsida</taxon>
        <taxon>Asparagales</taxon>
        <taxon>Orchidaceae</taxon>
        <taxon>Vanilloideae</taxon>
        <taxon>Vanilleae</taxon>
        <taxon>Vanilla</taxon>
    </lineage>
</organism>
<comment type="caution">
    <text evidence="2">The sequence shown here is derived from an EMBL/GenBank/DDBJ whole genome shotgun (WGS) entry which is preliminary data.</text>
</comment>
<name>A0A835R469_VANPL</name>
<dbReference type="Proteomes" id="UP000639772">
    <property type="component" value="Unassembled WGS sequence"/>
</dbReference>
<proteinExistence type="predicted"/>